<dbReference type="InterPro" id="IPR026749">
    <property type="entry name" value="Tmem135"/>
</dbReference>
<gene>
    <name evidence="3" type="ORF">OC846_002013</name>
</gene>
<feature type="compositionally biased region" description="Polar residues" evidence="1">
    <location>
        <begin position="56"/>
        <end position="73"/>
    </location>
</feature>
<evidence type="ECO:0000256" key="1">
    <source>
        <dbReference type="SAM" id="MobiDB-lite"/>
    </source>
</evidence>
<evidence type="ECO:0000313" key="3">
    <source>
        <dbReference type="EMBL" id="KAK0554679.1"/>
    </source>
</evidence>
<feature type="compositionally biased region" description="Low complexity" evidence="1">
    <location>
        <begin position="615"/>
        <end position="634"/>
    </location>
</feature>
<feature type="region of interest" description="Disordered" evidence="1">
    <location>
        <begin position="192"/>
        <end position="213"/>
    </location>
</feature>
<feature type="transmembrane region" description="Helical" evidence="2">
    <location>
        <begin position="140"/>
        <end position="158"/>
    </location>
</feature>
<organism evidence="3 4">
    <name type="scientific">Tilletia horrida</name>
    <dbReference type="NCBI Taxonomy" id="155126"/>
    <lineage>
        <taxon>Eukaryota</taxon>
        <taxon>Fungi</taxon>
        <taxon>Dikarya</taxon>
        <taxon>Basidiomycota</taxon>
        <taxon>Ustilaginomycotina</taxon>
        <taxon>Exobasidiomycetes</taxon>
        <taxon>Tilletiales</taxon>
        <taxon>Tilletiaceae</taxon>
        <taxon>Tilletia</taxon>
    </lineage>
</organism>
<dbReference type="AlphaFoldDB" id="A0AAN6GRV2"/>
<evidence type="ECO:0000313" key="4">
    <source>
        <dbReference type="Proteomes" id="UP001176517"/>
    </source>
</evidence>
<dbReference type="PANTHER" id="PTHR12459">
    <property type="entry name" value="TRANSMEMBRANE PROTEIN 135-RELATED"/>
    <property type="match status" value="1"/>
</dbReference>
<feature type="transmembrane region" description="Helical" evidence="2">
    <location>
        <begin position="508"/>
        <end position="527"/>
    </location>
</feature>
<keyword evidence="2" id="KW-0812">Transmembrane</keyword>
<feature type="transmembrane region" description="Helical" evidence="2">
    <location>
        <begin position="239"/>
        <end position="257"/>
    </location>
</feature>
<evidence type="ECO:0000256" key="2">
    <source>
        <dbReference type="SAM" id="Phobius"/>
    </source>
</evidence>
<feature type="transmembrane region" description="Helical" evidence="2">
    <location>
        <begin position="438"/>
        <end position="456"/>
    </location>
</feature>
<keyword evidence="2" id="KW-0472">Membrane</keyword>
<comment type="caution">
    <text evidence="3">The sequence shown here is derived from an EMBL/GenBank/DDBJ whole genome shotgun (WGS) entry which is preliminary data.</text>
</comment>
<dbReference type="PANTHER" id="PTHR12459:SF19">
    <property type="entry name" value="TRANSMEMBRANE PROTEIN 135 N-TERMINAL DOMAIN-CONTAINING PROTEIN"/>
    <property type="match status" value="1"/>
</dbReference>
<sequence>MATPSSYVITPSEAQALRERLASLGIVSAPPQSSAVKRPPHSRSRSRSGSDAFASQPVSGVQSTVPSRPSSPSALFPPSRVASFWKDDDMLPQTSRQALRAAGIGLVGGWVLDSVLPAVFRKKTPMEALRGLRARTPTSLAFGVWLYVFLYRTVLQFLHRVRAQLLARAARSNSPLTASAAKNASLAEVKPYSLREKDDNEPGGSLTNKLADAEEEEAAEQSLRIRAYLRLWRMLRSPLLPPFLAALTASIPAMPLLPTENFPRSDLAIYLTTESIRWAFLEARRSDAKVIKMVPTWIGGALWYALGNAQLLYAFLFYPDCFPTGYGDFILSRSGVYAPQRPQHLPTSISWPKQRVIVDHIAQLSTPTKTASAFPAFSSPLLSALTPSAYPTTDYSQINAVLDYGPSHPAHTSLVCALMHPTEPSCKRNATEFWKREWLSSAKFVAAFAALGNVFAWGKVKKDPETALFKFLLSTIQGATVITGSIGTAWSLVCFFQHYLPRSFIPKYRYFLNGLIASIWILAVPTARRSELGNYVGRLSLRSSWDVLVKKRKVKPVRNGELALIAVALATTLALFEERPWALTKDMRGALKMMTGPRQGGIGVPAAVDPIAFNSSRPTTPTSEGPSGSAPAGKAGKRSTRDMFMTSVWPRGS</sequence>
<feature type="region of interest" description="Disordered" evidence="1">
    <location>
        <begin position="28"/>
        <end position="75"/>
    </location>
</feature>
<accession>A0AAN6GRV2</accession>
<proteinExistence type="predicted"/>
<protein>
    <submittedName>
        <fullName evidence="3">Uncharacterized protein</fullName>
    </submittedName>
</protein>
<reference evidence="3" key="1">
    <citation type="journal article" date="2023" name="PhytoFront">
        <title>Draft Genome Resources of Seven Strains of Tilletia horrida, Causal Agent of Kernel Smut of Rice.</title>
        <authorList>
            <person name="Khanal S."/>
            <person name="Antony Babu S."/>
            <person name="Zhou X.G."/>
        </authorList>
    </citation>
    <scope>NUCLEOTIDE SEQUENCE</scope>
    <source>
        <strain evidence="3">TX6</strain>
    </source>
</reference>
<feature type="region of interest" description="Disordered" evidence="1">
    <location>
        <begin position="613"/>
        <end position="653"/>
    </location>
</feature>
<keyword evidence="2" id="KW-1133">Transmembrane helix</keyword>
<dbReference type="EMBL" id="JAPDMZ010000035">
    <property type="protein sequence ID" value="KAK0554679.1"/>
    <property type="molecule type" value="Genomic_DNA"/>
</dbReference>
<name>A0AAN6GRV2_9BASI</name>
<keyword evidence="4" id="KW-1185">Reference proteome</keyword>
<feature type="transmembrane region" description="Helical" evidence="2">
    <location>
        <begin position="297"/>
        <end position="318"/>
    </location>
</feature>
<dbReference type="Proteomes" id="UP001176517">
    <property type="component" value="Unassembled WGS sequence"/>
</dbReference>
<feature type="transmembrane region" description="Helical" evidence="2">
    <location>
        <begin position="476"/>
        <end position="496"/>
    </location>
</feature>
<feature type="transmembrane region" description="Helical" evidence="2">
    <location>
        <begin position="98"/>
        <end position="120"/>
    </location>
</feature>